<keyword evidence="14" id="KW-0804">Transcription</keyword>
<evidence type="ECO:0000313" key="25">
    <source>
        <dbReference type="Proteomes" id="UP000507470"/>
    </source>
</evidence>
<keyword evidence="12" id="KW-0156">Chromatin regulator</keyword>
<feature type="region of interest" description="Disordered" evidence="22">
    <location>
        <begin position="309"/>
        <end position="347"/>
    </location>
</feature>
<evidence type="ECO:0000256" key="20">
    <source>
        <dbReference type="ARBA" id="ARBA00049193"/>
    </source>
</evidence>
<evidence type="ECO:0000256" key="2">
    <source>
        <dbReference type="ARBA" id="ARBA00004123"/>
    </source>
</evidence>
<proteinExistence type="inferred from homology"/>
<dbReference type="GO" id="GO:0005694">
    <property type="term" value="C:chromosome"/>
    <property type="evidence" value="ECO:0007669"/>
    <property type="project" value="UniProtKB-SubCell"/>
</dbReference>
<keyword evidence="25" id="KW-1185">Reference proteome</keyword>
<evidence type="ECO:0000256" key="1">
    <source>
        <dbReference type="ARBA" id="ARBA00001968"/>
    </source>
</evidence>
<evidence type="ECO:0000259" key="23">
    <source>
        <dbReference type="Pfam" id="PF00850"/>
    </source>
</evidence>
<comment type="catalytic activity">
    <reaction evidence="21">
        <text>N(6)-acetyl-L-lysyl-[histone] + H2O = L-lysyl-[histone] + acetate</text>
        <dbReference type="Rhea" id="RHEA:58196"/>
        <dbReference type="Rhea" id="RHEA-COMP:9845"/>
        <dbReference type="Rhea" id="RHEA-COMP:11338"/>
        <dbReference type="ChEBI" id="CHEBI:15377"/>
        <dbReference type="ChEBI" id="CHEBI:29969"/>
        <dbReference type="ChEBI" id="CHEBI:30089"/>
        <dbReference type="ChEBI" id="CHEBI:61930"/>
        <dbReference type="EC" id="3.5.1.98"/>
    </reaction>
    <physiologicalReaction direction="left-to-right" evidence="21">
        <dbReference type="Rhea" id="RHEA:58197"/>
    </physiologicalReaction>
</comment>
<evidence type="ECO:0000256" key="12">
    <source>
        <dbReference type="ARBA" id="ARBA00022853"/>
    </source>
</evidence>
<accession>A0A6J8DUD1</accession>
<evidence type="ECO:0000313" key="24">
    <source>
        <dbReference type="EMBL" id="CAC5412193.1"/>
    </source>
</evidence>
<dbReference type="InterPro" id="IPR003084">
    <property type="entry name" value="HDAC_I/II"/>
</dbReference>
<feature type="region of interest" description="Disordered" evidence="22">
    <location>
        <begin position="373"/>
        <end position="398"/>
    </location>
</feature>
<evidence type="ECO:0000256" key="8">
    <source>
        <dbReference type="ARBA" id="ARBA00022490"/>
    </source>
</evidence>
<gene>
    <name evidence="24" type="ORF">MCOR_45203</name>
</gene>
<evidence type="ECO:0000256" key="17">
    <source>
        <dbReference type="ARBA" id="ARBA00041964"/>
    </source>
</evidence>
<evidence type="ECO:0000256" key="6">
    <source>
        <dbReference type="ARBA" id="ARBA00012111"/>
    </source>
</evidence>
<dbReference type="GO" id="GO:0141221">
    <property type="term" value="F:histone deacetylase activity, hydrolytic mechanism"/>
    <property type="evidence" value="ECO:0007669"/>
    <property type="project" value="UniProtKB-EC"/>
</dbReference>
<keyword evidence="10" id="KW-0479">Metal-binding</keyword>
<comment type="catalytic activity">
    <reaction evidence="19">
        <text>N(6)-acetyl-L-lysyl-[protein] + H2O = L-lysyl-[protein] + acetate</text>
        <dbReference type="Rhea" id="RHEA:58108"/>
        <dbReference type="Rhea" id="RHEA-COMP:9752"/>
        <dbReference type="Rhea" id="RHEA-COMP:10731"/>
        <dbReference type="ChEBI" id="CHEBI:15377"/>
        <dbReference type="ChEBI" id="CHEBI:29969"/>
        <dbReference type="ChEBI" id="CHEBI:30089"/>
        <dbReference type="ChEBI" id="CHEBI:61930"/>
    </reaction>
    <physiologicalReaction direction="left-to-right" evidence="19">
        <dbReference type="Rhea" id="RHEA:58109"/>
    </physiologicalReaction>
</comment>
<comment type="cofactor">
    <cofactor evidence="1">
        <name>a divalent metal cation</name>
        <dbReference type="ChEBI" id="CHEBI:60240"/>
    </cofactor>
</comment>
<dbReference type="PRINTS" id="PR01270">
    <property type="entry name" value="HDASUPER"/>
</dbReference>
<comment type="catalytic activity">
    <reaction evidence="20">
        <text>N(6)-(2E)-butenoyl-L-lysyl-[protein] + H2O = (2E)-2-butenoate + L-lysyl-[protein]</text>
        <dbReference type="Rhea" id="RHEA:69172"/>
        <dbReference type="Rhea" id="RHEA-COMP:9752"/>
        <dbReference type="Rhea" id="RHEA-COMP:13707"/>
        <dbReference type="ChEBI" id="CHEBI:15377"/>
        <dbReference type="ChEBI" id="CHEBI:29969"/>
        <dbReference type="ChEBI" id="CHEBI:35899"/>
        <dbReference type="ChEBI" id="CHEBI:137954"/>
    </reaction>
    <physiologicalReaction direction="left-to-right" evidence="20">
        <dbReference type="Rhea" id="RHEA:69173"/>
    </physiologicalReaction>
</comment>
<dbReference type="GO" id="GO:0031507">
    <property type="term" value="P:heterochromatin formation"/>
    <property type="evidence" value="ECO:0007669"/>
    <property type="project" value="TreeGrafter"/>
</dbReference>
<evidence type="ECO:0000256" key="21">
    <source>
        <dbReference type="ARBA" id="ARBA00049416"/>
    </source>
</evidence>
<evidence type="ECO:0000256" key="5">
    <source>
        <dbReference type="ARBA" id="ARBA00006457"/>
    </source>
</evidence>
<evidence type="ECO:0000256" key="7">
    <source>
        <dbReference type="ARBA" id="ARBA00022454"/>
    </source>
</evidence>
<dbReference type="InterPro" id="IPR037138">
    <property type="entry name" value="His_deacetylse_dom_sf"/>
</dbReference>
<evidence type="ECO:0000256" key="3">
    <source>
        <dbReference type="ARBA" id="ARBA00004286"/>
    </source>
</evidence>
<dbReference type="EC" id="3.5.1.98" evidence="6"/>
<sequence>MEKDILDGVEKDSTDIIDGVERDSMDILDGVERDSMDILDGVERDSTDILDGVERDSKESFKSKSFDTLGPDEKNMSTVLDLNNKTETESNITYVTRDRSDTNLSQNTESDQADGNTILEVCETKLNLSSGENEYVEKSAGDLESKRHTLLTNEITILDHASVKIDDSDETHTKCSKETISSLLTNEKTILDHASVNVDDQEETHKKCSKETISSCPENQQSVDSHPVIVHDRILSTVFMETAVDKVIEEHMEIDSSDVQEKTDRYEYLKDCSSRSNKERYISGKDKVDETKVKNDNIHVQDIYDIDNDVHQESTQTPSLQKLRKDQKKEKSIFESQDDNCPAAGDKTSIDSSLKQLECINTNLKPVSELGINKLGHSTQSKNSVDQNEKQRKEKHLDTVVQKNKSQKVVYIYSKELIQICDQMQKIPCRASMVHSLIEAYGLTRYMRVVEPREATEREVNAFHDLDYIEFLKKISNHDDSEKFEDEATHYGLSYDCPLQLGLHKYATMSSGATIVAAECLLQETCKVAINWCGGWHHAAKDHASGFCYINDIVLGILKLKEKYDRILYVDLDLHHGDGVEDAFSATSKVMTVSFHKYLTGFFPGTGSLEDIGIGKGQYYTVNVPLLDGIKDTEFTPLVCRILNKVKETFRPEVVVCQCGADGLAGDPMESFNLTHKGLGKCLYFLLQWNLPTLVLGGGGYNLSNTARCWAFLTALATGKQIPTEIPDHKYFIEYGPDYELEVYPGNRKNHNTAHYLRQVYGAVLNNISKICTEKC</sequence>
<reference evidence="24 25" key="1">
    <citation type="submission" date="2020-06" db="EMBL/GenBank/DDBJ databases">
        <authorList>
            <person name="Li R."/>
            <person name="Bekaert M."/>
        </authorList>
    </citation>
    <scope>NUCLEOTIDE SEQUENCE [LARGE SCALE GENOMIC DNA]</scope>
    <source>
        <strain evidence="25">wild</strain>
    </source>
</reference>
<organism evidence="24 25">
    <name type="scientific">Mytilus coruscus</name>
    <name type="common">Sea mussel</name>
    <dbReference type="NCBI Taxonomy" id="42192"/>
    <lineage>
        <taxon>Eukaryota</taxon>
        <taxon>Metazoa</taxon>
        <taxon>Spiralia</taxon>
        <taxon>Lophotrochozoa</taxon>
        <taxon>Mollusca</taxon>
        <taxon>Bivalvia</taxon>
        <taxon>Autobranchia</taxon>
        <taxon>Pteriomorphia</taxon>
        <taxon>Mytilida</taxon>
        <taxon>Mytiloidea</taxon>
        <taxon>Mytilidae</taxon>
        <taxon>Mytilinae</taxon>
        <taxon>Mytilus</taxon>
    </lineage>
</organism>
<evidence type="ECO:0000256" key="16">
    <source>
        <dbReference type="ARBA" id="ARBA00040347"/>
    </source>
</evidence>
<dbReference type="OrthoDB" id="73273at2759"/>
<dbReference type="GO" id="GO:0005634">
    <property type="term" value="C:nucleus"/>
    <property type="evidence" value="ECO:0007669"/>
    <property type="project" value="UniProtKB-SubCell"/>
</dbReference>
<keyword evidence="15" id="KW-0539">Nucleus</keyword>
<keyword evidence="8" id="KW-0963">Cytoplasm</keyword>
<dbReference type="SUPFAM" id="SSF52768">
    <property type="entry name" value="Arginase/deacetylase"/>
    <property type="match status" value="1"/>
</dbReference>
<keyword evidence="13" id="KW-0805">Transcription regulation</keyword>
<evidence type="ECO:0000256" key="9">
    <source>
        <dbReference type="ARBA" id="ARBA00022491"/>
    </source>
</evidence>
<dbReference type="FunFam" id="3.40.800.20:FF:000006">
    <property type="entry name" value="Histone deacetylase 8"/>
    <property type="match status" value="1"/>
</dbReference>
<evidence type="ECO:0000256" key="19">
    <source>
        <dbReference type="ARBA" id="ARBA00049136"/>
    </source>
</evidence>
<keyword evidence="7" id="KW-0158">Chromosome</keyword>
<evidence type="ECO:0000256" key="15">
    <source>
        <dbReference type="ARBA" id="ARBA00023242"/>
    </source>
</evidence>
<protein>
    <recommendedName>
        <fullName evidence="16">Histone deacetylase 8</fullName>
        <ecNumber evidence="6">3.5.1.98</ecNumber>
    </recommendedName>
    <alternativeName>
        <fullName evidence="17">Protein deacetylase HDAC8</fullName>
    </alternativeName>
    <alternativeName>
        <fullName evidence="18">Protein decrotonylase HDAC8</fullName>
    </alternativeName>
</protein>
<dbReference type="GO" id="GO:0005737">
    <property type="term" value="C:cytoplasm"/>
    <property type="evidence" value="ECO:0007669"/>
    <property type="project" value="UniProtKB-SubCell"/>
</dbReference>
<evidence type="ECO:0000256" key="13">
    <source>
        <dbReference type="ARBA" id="ARBA00023015"/>
    </source>
</evidence>
<dbReference type="PRINTS" id="PR01271">
    <property type="entry name" value="HISDACETLASE"/>
</dbReference>
<dbReference type="PANTHER" id="PTHR10625">
    <property type="entry name" value="HISTONE DEACETYLASE HDAC1-RELATED"/>
    <property type="match status" value="1"/>
</dbReference>
<dbReference type="InterPro" id="IPR000286">
    <property type="entry name" value="HDACs"/>
</dbReference>
<feature type="compositionally biased region" description="Polar residues" evidence="22">
    <location>
        <begin position="376"/>
        <end position="386"/>
    </location>
</feature>
<dbReference type="AlphaFoldDB" id="A0A6J8DUD1"/>
<evidence type="ECO:0000256" key="11">
    <source>
        <dbReference type="ARBA" id="ARBA00022801"/>
    </source>
</evidence>
<feature type="domain" description="Histone deacetylase" evidence="23">
    <location>
        <begin position="429"/>
        <end position="715"/>
    </location>
</feature>
<evidence type="ECO:0000256" key="14">
    <source>
        <dbReference type="ARBA" id="ARBA00023163"/>
    </source>
</evidence>
<dbReference type="GO" id="GO:0046872">
    <property type="term" value="F:metal ion binding"/>
    <property type="evidence" value="ECO:0007669"/>
    <property type="project" value="UniProtKB-KW"/>
</dbReference>
<dbReference type="InterPro" id="IPR023696">
    <property type="entry name" value="Ureohydrolase_dom_sf"/>
</dbReference>
<name>A0A6J8DUD1_MYTCO</name>
<keyword evidence="9" id="KW-0678">Repressor</keyword>
<dbReference type="InterPro" id="IPR023801">
    <property type="entry name" value="His_deacetylse_dom"/>
</dbReference>
<evidence type="ECO:0000256" key="22">
    <source>
        <dbReference type="SAM" id="MobiDB-lite"/>
    </source>
</evidence>
<comment type="subcellular location">
    <subcellularLocation>
        <location evidence="3">Chromosome</location>
    </subcellularLocation>
    <subcellularLocation>
        <location evidence="4">Cytoplasm</location>
    </subcellularLocation>
    <subcellularLocation>
        <location evidence="2">Nucleus</location>
    </subcellularLocation>
</comment>
<comment type="similarity">
    <text evidence="5">Belongs to the histone deacetylase family. HD type 1 subfamily.</text>
</comment>
<evidence type="ECO:0000256" key="4">
    <source>
        <dbReference type="ARBA" id="ARBA00004496"/>
    </source>
</evidence>
<dbReference type="PANTHER" id="PTHR10625:SF14">
    <property type="entry name" value="HISTONE DEACETYLASE 8"/>
    <property type="match status" value="1"/>
</dbReference>
<dbReference type="Gene3D" id="3.40.800.20">
    <property type="entry name" value="Histone deacetylase domain"/>
    <property type="match status" value="1"/>
</dbReference>
<feature type="compositionally biased region" description="Basic and acidic residues" evidence="22">
    <location>
        <begin position="387"/>
        <end position="398"/>
    </location>
</feature>
<dbReference type="Pfam" id="PF00850">
    <property type="entry name" value="Hist_deacetyl"/>
    <property type="match status" value="1"/>
</dbReference>
<feature type="compositionally biased region" description="Basic and acidic residues" evidence="22">
    <location>
        <begin position="323"/>
        <end position="333"/>
    </location>
</feature>
<dbReference type="EMBL" id="CACVKT020007991">
    <property type="protein sequence ID" value="CAC5412193.1"/>
    <property type="molecule type" value="Genomic_DNA"/>
</dbReference>
<evidence type="ECO:0000256" key="18">
    <source>
        <dbReference type="ARBA" id="ARBA00042783"/>
    </source>
</evidence>
<keyword evidence="11 24" id="KW-0378">Hydrolase</keyword>
<evidence type="ECO:0000256" key="10">
    <source>
        <dbReference type="ARBA" id="ARBA00022723"/>
    </source>
</evidence>
<dbReference type="Proteomes" id="UP000507470">
    <property type="component" value="Unassembled WGS sequence"/>
</dbReference>